<keyword evidence="6" id="KW-0282">Flagellum</keyword>
<protein>
    <submittedName>
        <fullName evidence="6">Flagella basal body P-ring formation protein FlgA</fullName>
    </submittedName>
</protein>
<dbReference type="CDD" id="cd11614">
    <property type="entry name" value="SAF_CpaB_FlgA_like"/>
    <property type="match status" value="1"/>
</dbReference>
<dbReference type="RefSeq" id="WP_091828374.1">
    <property type="nucleotide sequence ID" value="NZ_FNZK01000001.1"/>
</dbReference>
<dbReference type="InterPro" id="IPR013974">
    <property type="entry name" value="SAF"/>
</dbReference>
<dbReference type="PANTHER" id="PTHR36307:SF1">
    <property type="entry name" value="FLAGELLA BASAL BODY P-RING FORMATION PROTEIN FLGA"/>
    <property type="match status" value="1"/>
</dbReference>
<name>A0A1H6TPK4_9FIRM</name>
<dbReference type="InterPro" id="IPR039246">
    <property type="entry name" value="Flagellar_FlgA"/>
</dbReference>
<dbReference type="InterPro" id="IPR017585">
    <property type="entry name" value="SAF_FlgA"/>
</dbReference>
<dbReference type="EMBL" id="FNZK01000001">
    <property type="protein sequence ID" value="SEI81948.1"/>
    <property type="molecule type" value="Genomic_DNA"/>
</dbReference>
<dbReference type="PANTHER" id="PTHR36307">
    <property type="entry name" value="FLAGELLA BASAL BODY P-RING FORMATION PROTEIN FLGA"/>
    <property type="match status" value="1"/>
</dbReference>
<evidence type="ECO:0000313" key="6">
    <source>
        <dbReference type="EMBL" id="SEI81948.1"/>
    </source>
</evidence>
<feature type="chain" id="PRO_5011530803" evidence="4">
    <location>
        <begin position="24"/>
        <end position="325"/>
    </location>
</feature>
<keyword evidence="6" id="KW-0966">Cell projection</keyword>
<evidence type="ECO:0000256" key="3">
    <source>
        <dbReference type="ARBA" id="ARBA00022764"/>
    </source>
</evidence>
<comment type="subcellular location">
    <subcellularLocation>
        <location evidence="1">Periplasm</location>
    </subcellularLocation>
</comment>
<dbReference type="NCBIfam" id="TIGR03170">
    <property type="entry name" value="flgA_cterm"/>
    <property type="match status" value="1"/>
</dbReference>
<dbReference type="GO" id="GO:0042597">
    <property type="term" value="C:periplasmic space"/>
    <property type="evidence" value="ECO:0007669"/>
    <property type="project" value="UniProtKB-SubCell"/>
</dbReference>
<proteinExistence type="predicted"/>
<evidence type="ECO:0000259" key="5">
    <source>
        <dbReference type="SMART" id="SM00858"/>
    </source>
</evidence>
<evidence type="ECO:0000256" key="1">
    <source>
        <dbReference type="ARBA" id="ARBA00004418"/>
    </source>
</evidence>
<dbReference type="Proteomes" id="UP000199662">
    <property type="component" value="Unassembled WGS sequence"/>
</dbReference>
<dbReference type="AlphaFoldDB" id="A0A1H6TPK4"/>
<feature type="signal peptide" evidence="4">
    <location>
        <begin position="1"/>
        <end position="23"/>
    </location>
</feature>
<evidence type="ECO:0000256" key="4">
    <source>
        <dbReference type="SAM" id="SignalP"/>
    </source>
</evidence>
<keyword evidence="7" id="KW-1185">Reference proteome</keyword>
<feature type="domain" description="SAF" evidence="5">
    <location>
        <begin position="200"/>
        <end position="262"/>
    </location>
</feature>
<keyword evidence="2 4" id="KW-0732">Signal</keyword>
<gene>
    <name evidence="6" type="ORF">SAMN05660742_101142</name>
</gene>
<keyword evidence="3" id="KW-0574">Periplasm</keyword>
<sequence length="325" mass="35249">MIKKFCILCISLVCFVSTATVLAAAPAVISVYDNVTISKSEILLGDIAQISCDDANRAAELSAMKLGTIPVPGQKILLSSRVFELRTRSSGVNCDDISWTIPDTIAISTDSQTIASEIFSQMGQKAITDQLKSQQDKREYTLEVLTVPKPMRVPMGTISYDLSIPLGVKSVVPTSVYIWVNIDGEPYKKAFFRAKVHMYESVVVTNRAMAAGELVTPDDIHVEKKEVSALMAGYMTDSKKPIGFIMKRMTNSGTVIEESMLDKPVILKTGSMIHITAKIGEANVQTQGIALQDGKNGQVIRVRNTVTKKIVSGTVIDADTVQVAA</sequence>
<dbReference type="SMART" id="SM00858">
    <property type="entry name" value="SAF"/>
    <property type="match status" value="1"/>
</dbReference>
<reference evidence="6 7" key="1">
    <citation type="submission" date="2016-10" db="EMBL/GenBank/DDBJ databases">
        <authorList>
            <person name="de Groot N.N."/>
        </authorList>
    </citation>
    <scope>NUCLEOTIDE SEQUENCE [LARGE SCALE GENOMIC DNA]</scope>
    <source>
        <strain evidence="6 7">DSM 2179</strain>
    </source>
</reference>
<organism evidence="6 7">
    <name type="scientific">Propionispira arboris</name>
    <dbReference type="NCBI Taxonomy" id="84035"/>
    <lineage>
        <taxon>Bacteria</taxon>
        <taxon>Bacillati</taxon>
        <taxon>Bacillota</taxon>
        <taxon>Negativicutes</taxon>
        <taxon>Selenomonadales</taxon>
        <taxon>Selenomonadaceae</taxon>
        <taxon>Propionispira</taxon>
    </lineage>
</organism>
<dbReference type="GO" id="GO:0044780">
    <property type="term" value="P:bacterial-type flagellum assembly"/>
    <property type="evidence" value="ECO:0007669"/>
    <property type="project" value="InterPro"/>
</dbReference>
<evidence type="ECO:0000256" key="2">
    <source>
        <dbReference type="ARBA" id="ARBA00022729"/>
    </source>
</evidence>
<dbReference type="Gene3D" id="2.30.30.760">
    <property type="match status" value="1"/>
</dbReference>
<dbReference type="Gene3D" id="3.90.1210.10">
    <property type="entry name" value="Antifreeze-like/N-acetylneuraminic acid synthase C-terminal domain"/>
    <property type="match status" value="1"/>
</dbReference>
<dbReference type="STRING" id="84035.SAMN05660742_101142"/>
<accession>A0A1H6TPK4</accession>
<dbReference type="Pfam" id="PF13144">
    <property type="entry name" value="ChapFlgA"/>
    <property type="match status" value="1"/>
</dbReference>
<evidence type="ECO:0000313" key="7">
    <source>
        <dbReference type="Proteomes" id="UP000199662"/>
    </source>
</evidence>
<keyword evidence="6" id="KW-0969">Cilium</keyword>